<name>A0ACC6V2A4_9CREN</name>
<proteinExistence type="predicted"/>
<sequence>MLEETTGGFALFSALPMPAVFAFLVFMAMYSACIATLISMYRIVGLRPTALSAAVNLASAYAAAALTYAALSLIP</sequence>
<organism evidence="1 2">
    <name type="scientific">Thermoproteus sp. AZ2</name>
    <dbReference type="NCBI Taxonomy" id="1609232"/>
    <lineage>
        <taxon>Archaea</taxon>
        <taxon>Thermoproteota</taxon>
        <taxon>Thermoprotei</taxon>
        <taxon>Thermoproteales</taxon>
        <taxon>Thermoproteaceae</taxon>
        <taxon>Thermoproteus</taxon>
    </lineage>
</organism>
<accession>A0ACC6V2A4</accession>
<dbReference type="EMBL" id="JZWT02000024">
    <property type="protein sequence ID" value="MFB6491189.1"/>
    <property type="molecule type" value="Genomic_DNA"/>
</dbReference>
<evidence type="ECO:0000313" key="1">
    <source>
        <dbReference type="EMBL" id="MFB6491189.1"/>
    </source>
</evidence>
<dbReference type="Proteomes" id="UP000033636">
    <property type="component" value="Unassembled WGS sequence"/>
</dbReference>
<evidence type="ECO:0000313" key="2">
    <source>
        <dbReference type="Proteomes" id="UP000033636"/>
    </source>
</evidence>
<comment type="caution">
    <text evidence="1">The sequence shown here is derived from an EMBL/GenBank/DDBJ whole genome shotgun (WGS) entry which is preliminary data.</text>
</comment>
<protein>
    <submittedName>
        <fullName evidence="1">Uncharacterized protein</fullName>
    </submittedName>
</protein>
<reference evidence="1" key="1">
    <citation type="submission" date="2024-07" db="EMBL/GenBank/DDBJ databases">
        <title>Metagenome and Metagenome-Assembled Genomes of Archaea from a hot spring from the geothermal field of Los Azufres, Mexico.</title>
        <authorList>
            <person name="Marin-Paredes R."/>
            <person name="Martinez-Romero E."/>
            <person name="Servin-Garciduenas L.E."/>
        </authorList>
    </citation>
    <scope>NUCLEOTIDE SEQUENCE</scope>
</reference>
<gene>
    <name evidence="1" type="ORF">TU35_008155</name>
</gene>